<accession>A0A285EWK0</accession>
<protein>
    <submittedName>
        <fullName evidence="1">Uncharacterized protein</fullName>
    </submittedName>
</protein>
<proteinExistence type="predicted"/>
<dbReference type="AlphaFoldDB" id="A0A285EWK0"/>
<reference evidence="2" key="1">
    <citation type="submission" date="2017-09" db="EMBL/GenBank/DDBJ databases">
        <authorList>
            <person name="Varghese N."/>
            <person name="Submissions S."/>
        </authorList>
    </citation>
    <scope>NUCLEOTIDE SEQUENCE [LARGE SCALE GENOMIC DNA]</scope>
    <source>
        <strain evidence="2">WG-1MB</strain>
    </source>
</reference>
<evidence type="ECO:0000313" key="2">
    <source>
        <dbReference type="Proteomes" id="UP000217726"/>
    </source>
</evidence>
<sequence length="62" mass="7041">MFRGCVLMIHSLRYNQTLEGLKYSKGDTFEMPVKGYNQTLEGLKLSAPGCISFPPFFVIIRP</sequence>
<evidence type="ECO:0000313" key="1">
    <source>
        <dbReference type="EMBL" id="SNY03430.1"/>
    </source>
</evidence>
<keyword evidence="2" id="KW-1185">Reference proteome</keyword>
<name>A0A285EWK0_9EURY</name>
<gene>
    <name evidence="1" type="ORF">SAMN06295989_1026</name>
</gene>
<dbReference type="EMBL" id="OBDR01000002">
    <property type="protein sequence ID" value="SNY03430.1"/>
    <property type="molecule type" value="Genomic_DNA"/>
</dbReference>
<dbReference type="Proteomes" id="UP000217726">
    <property type="component" value="Unassembled WGS sequence"/>
</dbReference>
<organism evidence="1 2">
    <name type="scientific">Methanohalophilus euhalobius</name>
    <dbReference type="NCBI Taxonomy" id="51203"/>
    <lineage>
        <taxon>Archaea</taxon>
        <taxon>Methanobacteriati</taxon>
        <taxon>Methanobacteriota</taxon>
        <taxon>Stenosarchaea group</taxon>
        <taxon>Methanomicrobia</taxon>
        <taxon>Methanosarcinales</taxon>
        <taxon>Methanosarcinaceae</taxon>
        <taxon>Methanohalophilus</taxon>
    </lineage>
</organism>